<organism evidence="2 3">
    <name type="scientific">Mugilogobius chulae</name>
    <name type="common">yellowstripe goby</name>
    <dbReference type="NCBI Taxonomy" id="88201"/>
    <lineage>
        <taxon>Eukaryota</taxon>
        <taxon>Metazoa</taxon>
        <taxon>Chordata</taxon>
        <taxon>Craniata</taxon>
        <taxon>Vertebrata</taxon>
        <taxon>Euteleostomi</taxon>
        <taxon>Actinopterygii</taxon>
        <taxon>Neopterygii</taxon>
        <taxon>Teleostei</taxon>
        <taxon>Neoteleostei</taxon>
        <taxon>Acanthomorphata</taxon>
        <taxon>Gobiaria</taxon>
        <taxon>Gobiiformes</taxon>
        <taxon>Gobioidei</taxon>
        <taxon>Gobiidae</taxon>
        <taxon>Gobionellinae</taxon>
        <taxon>Mugilogobius</taxon>
    </lineage>
</organism>
<gene>
    <name evidence="2" type="ORF">WMY93_021489</name>
</gene>
<evidence type="ECO:0000313" key="3">
    <source>
        <dbReference type="Proteomes" id="UP001460270"/>
    </source>
</evidence>
<dbReference type="AlphaFoldDB" id="A0AAW0NKZ7"/>
<comment type="caution">
    <text evidence="2">The sequence shown here is derived from an EMBL/GenBank/DDBJ whole genome shotgun (WGS) entry which is preliminary data.</text>
</comment>
<accession>A0AAW0NKZ7</accession>
<dbReference type="EMBL" id="JBBPFD010000015">
    <property type="protein sequence ID" value="KAK7896164.1"/>
    <property type="molecule type" value="Genomic_DNA"/>
</dbReference>
<dbReference type="PANTHER" id="PTHR31025">
    <property type="entry name" value="SI:CH211-196P9.1-RELATED"/>
    <property type="match status" value="1"/>
</dbReference>
<proteinExistence type="predicted"/>
<feature type="region of interest" description="Disordered" evidence="1">
    <location>
        <begin position="234"/>
        <end position="268"/>
    </location>
</feature>
<reference evidence="3" key="1">
    <citation type="submission" date="2024-04" db="EMBL/GenBank/DDBJ databases">
        <title>Salinicola lusitanus LLJ914,a marine bacterium isolated from the Okinawa Trough.</title>
        <authorList>
            <person name="Li J."/>
        </authorList>
    </citation>
    <scope>NUCLEOTIDE SEQUENCE [LARGE SCALE GENOMIC DNA]</scope>
</reference>
<name>A0AAW0NKZ7_9GOBI</name>
<evidence type="ECO:0000313" key="2">
    <source>
        <dbReference type="EMBL" id="KAK7896164.1"/>
    </source>
</evidence>
<feature type="compositionally biased region" description="Basic and acidic residues" evidence="1">
    <location>
        <begin position="238"/>
        <end position="247"/>
    </location>
</feature>
<sequence length="506" mass="57220">MASLNDVRKIIQRALPTSSEETQERIIEQLVISGVDSIDDLKYLQQEDIKDVLPVIQQRKLMEAFKMETESIVLNLELVPSVPVDASVPSSSLVPSVLDDVPISSPSSSTTSSFLFNENEESQGTSQITKKWPENFQVPWKLMPADIQSAIAEGKRASPAGRRQMVRILADKMREYEQNPTRAQCAVICHNIVRQYPKTFADQMSSGQIVGAGYESLLMQIKNRIENVNRVSNFRQHRSSEGKKRGPTDTFGCTRFQPDIPPEETKDTLEEKRKQLLEMYTREGITGGERAEVQELMTTTFALQRQQINALPTPTITELKDKWPYLFTQKGLFNHFELLTDITVLGTLEMALEECGRAIVEFFQRKPTNKNVKEVLKLSPDVQVPFLVMQLLMAHFEEELDGLILLAQEHMTAADIEGTQSLPATPRTHTLHWKVSLEGTIISEGNPANLRTGLATVFSTFYNFNLQYQEEAACTLEFIQRRFIGINPERGSKARRGEIVSKKTGR</sequence>
<protein>
    <submittedName>
        <fullName evidence="2">Uncharacterized protein</fullName>
    </submittedName>
</protein>
<evidence type="ECO:0000256" key="1">
    <source>
        <dbReference type="SAM" id="MobiDB-lite"/>
    </source>
</evidence>
<dbReference type="PANTHER" id="PTHR31025:SF30">
    <property type="entry name" value="SI:DKEY-15H8.17"/>
    <property type="match status" value="1"/>
</dbReference>
<keyword evidence="3" id="KW-1185">Reference proteome</keyword>
<dbReference type="Proteomes" id="UP001460270">
    <property type="component" value="Unassembled WGS sequence"/>
</dbReference>